<accession>A0AA37Q3U7</accession>
<feature type="signal peptide" evidence="2">
    <location>
        <begin position="1"/>
        <end position="27"/>
    </location>
</feature>
<keyword evidence="5" id="KW-1185">Reference proteome</keyword>
<evidence type="ECO:0000259" key="3">
    <source>
        <dbReference type="Pfam" id="PF00246"/>
    </source>
</evidence>
<proteinExistence type="predicted"/>
<dbReference type="GO" id="GO:0006508">
    <property type="term" value="P:proteolysis"/>
    <property type="evidence" value="ECO:0007669"/>
    <property type="project" value="InterPro"/>
</dbReference>
<evidence type="ECO:0000313" key="4">
    <source>
        <dbReference type="EMBL" id="GLC24127.1"/>
    </source>
</evidence>
<reference evidence="4" key="1">
    <citation type="submission" date="2022-08" db="EMBL/GenBank/DDBJ databases">
        <title>Draft genome sequencing of Roseisolibacter agri AW1220.</title>
        <authorList>
            <person name="Tobiishi Y."/>
            <person name="Tonouchi A."/>
        </authorList>
    </citation>
    <scope>NUCLEOTIDE SEQUENCE</scope>
    <source>
        <strain evidence="4">AW1220</strain>
    </source>
</reference>
<dbReference type="Proteomes" id="UP001161325">
    <property type="component" value="Unassembled WGS sequence"/>
</dbReference>
<feature type="region of interest" description="Disordered" evidence="1">
    <location>
        <begin position="963"/>
        <end position="988"/>
    </location>
</feature>
<evidence type="ECO:0000256" key="1">
    <source>
        <dbReference type="SAM" id="MobiDB-lite"/>
    </source>
</evidence>
<dbReference type="Gene3D" id="3.40.630.10">
    <property type="entry name" value="Zn peptidases"/>
    <property type="match status" value="1"/>
</dbReference>
<evidence type="ECO:0000313" key="5">
    <source>
        <dbReference type="Proteomes" id="UP001161325"/>
    </source>
</evidence>
<sequence>MRRSLPVPRGPAALALLAALAAVPTPASLVAQQGTQPIDTAYTRRIRELTPTDPRWKFTTELVDYLPASSTVPTPLQVLGYVPGTLGKLSHTADVNKYFRALAEKSPRTKLFSLGTSDEGREELVMAIADEATLARLDDYKRMSARLADPRGLSADEKARLIREAKPIYWVLGSIHSPETGSPEMLMEMAYRLAVDEGAYAKGIRQNVITLITPIQEVDGRDRMVDVYNQSEKLKLGPTGRSLVYWGKYTAHDNNRDGMVISQQITKNYLKGFLDWKPIITHDLHESVPFLYTSTGTGPYNDEFDAIQVNEWHQLAYQEINELTRRGLPGVWTHGFYDGWAPNYMLAISNFHNSLGRFYETYTSGGAGCQTVNLGDAQTQKEWFRPNPAVNGVKWCIRSNVNYQQSGVLVALKYVADHKETFLENYAAKAERQTQKGRTQAPYAFVIPRAQRHAAEAADFVNLLRLTATEIHEATADFTVNAMPKIVEGRSPEPRADRAPQFRTTPVQVKAGDWIVRMDQPYTQLPRTLLATQTYKPTDPSPYDDTGWTLDELRHVVSHTVADSAVLTRPMRLLSADPTVAGTVKGDGSVLVVKHLGDWRSAVLPWKAGGRVRVADSAFAVNGTTFPAGSFIVESPKGADVVKSLGLEAVAVASAPTVRSHVVSLPRIAYIHTWQETQNEGWVRFAFDQMGIPYTYMADQKLRAPGALDRYDVVVFPHSGQGGMSIVNGRPMTGPAVPWRASKDTPHLGKWDETDDMRPGMGLEGAASLRRFVERGGLLLVEGSTSRLPIETGLTPQVTEFTGRNLQARGAVFRAQPVTTTSPILYGYDDRTSMPVYFNQTPLLQVGGGFGGGGGGGGGGNAEAAEGVDPAIRAAQERLRPRVILRFHDNADSLRISGMLNNPQELQGRPAVVDAPLGNGHVVSFAIRPFWRHQTQGSWALALNAIANWNALTTPIATPRAATAAAAAGAAQSGTRGGPGAAQRAPQP</sequence>
<dbReference type="Pfam" id="PF00246">
    <property type="entry name" value="Peptidase_M14"/>
    <property type="match status" value="1"/>
</dbReference>
<protein>
    <submittedName>
        <fullName evidence="4">Peptidase</fullName>
    </submittedName>
</protein>
<dbReference type="EMBL" id="BRXS01000001">
    <property type="protein sequence ID" value="GLC24127.1"/>
    <property type="molecule type" value="Genomic_DNA"/>
</dbReference>
<evidence type="ECO:0000256" key="2">
    <source>
        <dbReference type="SAM" id="SignalP"/>
    </source>
</evidence>
<dbReference type="GO" id="GO:0004181">
    <property type="term" value="F:metallocarboxypeptidase activity"/>
    <property type="evidence" value="ECO:0007669"/>
    <property type="project" value="InterPro"/>
</dbReference>
<dbReference type="InterPro" id="IPR000834">
    <property type="entry name" value="Peptidase_M14"/>
</dbReference>
<keyword evidence="2" id="KW-0732">Signal</keyword>
<comment type="caution">
    <text evidence="4">The sequence shown here is derived from an EMBL/GenBank/DDBJ whole genome shotgun (WGS) entry which is preliminary data.</text>
</comment>
<organism evidence="4 5">
    <name type="scientific">Roseisolibacter agri</name>
    <dbReference type="NCBI Taxonomy" id="2014610"/>
    <lineage>
        <taxon>Bacteria</taxon>
        <taxon>Pseudomonadati</taxon>
        <taxon>Gemmatimonadota</taxon>
        <taxon>Gemmatimonadia</taxon>
        <taxon>Gemmatimonadales</taxon>
        <taxon>Gemmatimonadaceae</taxon>
        <taxon>Roseisolibacter</taxon>
    </lineage>
</organism>
<dbReference type="InterPro" id="IPR029062">
    <property type="entry name" value="Class_I_gatase-like"/>
</dbReference>
<name>A0AA37Q3U7_9BACT</name>
<dbReference type="SUPFAM" id="SSF53187">
    <property type="entry name" value="Zn-dependent exopeptidases"/>
    <property type="match status" value="1"/>
</dbReference>
<dbReference type="GO" id="GO:0008270">
    <property type="term" value="F:zinc ion binding"/>
    <property type="evidence" value="ECO:0007669"/>
    <property type="project" value="InterPro"/>
</dbReference>
<feature type="chain" id="PRO_5041453815" evidence="2">
    <location>
        <begin position="28"/>
        <end position="988"/>
    </location>
</feature>
<dbReference type="AlphaFoldDB" id="A0AA37Q3U7"/>
<dbReference type="SUPFAM" id="SSF52317">
    <property type="entry name" value="Class I glutamine amidotransferase-like"/>
    <property type="match status" value="1"/>
</dbReference>
<dbReference type="RefSeq" id="WP_284348574.1">
    <property type="nucleotide sequence ID" value="NZ_BRXS01000001.1"/>
</dbReference>
<feature type="domain" description="Peptidase M14" evidence="3">
    <location>
        <begin position="96"/>
        <end position="223"/>
    </location>
</feature>
<gene>
    <name evidence="4" type="ORF">rosag_06400</name>
</gene>